<accession>A0A5E4GA93</accession>
<organism evidence="1 2">
    <name type="scientific">Prunus dulcis</name>
    <name type="common">Almond</name>
    <name type="synonym">Amygdalus dulcis</name>
    <dbReference type="NCBI Taxonomy" id="3755"/>
    <lineage>
        <taxon>Eukaryota</taxon>
        <taxon>Viridiplantae</taxon>
        <taxon>Streptophyta</taxon>
        <taxon>Embryophyta</taxon>
        <taxon>Tracheophyta</taxon>
        <taxon>Spermatophyta</taxon>
        <taxon>Magnoliopsida</taxon>
        <taxon>eudicotyledons</taxon>
        <taxon>Gunneridae</taxon>
        <taxon>Pentapetalae</taxon>
        <taxon>rosids</taxon>
        <taxon>fabids</taxon>
        <taxon>Rosales</taxon>
        <taxon>Rosaceae</taxon>
        <taxon>Amygdaloideae</taxon>
        <taxon>Amygdaleae</taxon>
        <taxon>Prunus</taxon>
    </lineage>
</organism>
<evidence type="ECO:0000313" key="1">
    <source>
        <dbReference type="EMBL" id="VVA36606.1"/>
    </source>
</evidence>
<reference evidence="2" key="1">
    <citation type="journal article" date="2020" name="Plant J.">
        <title>Transposons played a major role in the diversification between the closely related almond and peach genomes: results from the almond genome sequence.</title>
        <authorList>
            <person name="Alioto T."/>
            <person name="Alexiou K.G."/>
            <person name="Bardil A."/>
            <person name="Barteri F."/>
            <person name="Castanera R."/>
            <person name="Cruz F."/>
            <person name="Dhingra A."/>
            <person name="Duval H."/>
            <person name="Fernandez I Marti A."/>
            <person name="Frias L."/>
            <person name="Galan B."/>
            <person name="Garcia J.L."/>
            <person name="Howad W."/>
            <person name="Gomez-Garrido J."/>
            <person name="Gut M."/>
            <person name="Julca I."/>
            <person name="Morata J."/>
            <person name="Puigdomenech P."/>
            <person name="Ribeca P."/>
            <person name="Rubio Cabetas M.J."/>
            <person name="Vlasova A."/>
            <person name="Wirthensohn M."/>
            <person name="Garcia-Mas J."/>
            <person name="Gabaldon T."/>
            <person name="Casacuberta J.M."/>
            <person name="Arus P."/>
        </authorList>
    </citation>
    <scope>NUCLEOTIDE SEQUENCE [LARGE SCALE GENOMIC DNA]</scope>
    <source>
        <strain evidence="2">cv. Texas</strain>
    </source>
</reference>
<proteinExistence type="predicted"/>
<dbReference type="Gramene" id="VVA36606">
    <property type="protein sequence ID" value="VVA36606"/>
    <property type="gene ID" value="Prudul26B023992"/>
</dbReference>
<gene>
    <name evidence="1" type="ORF">ALMOND_2B023992</name>
</gene>
<sequence>EESPPMCQVALLDAIIVDSLDIFERIARCSFRIKKPQLHPLQGQVCRIDHRRYH</sequence>
<protein>
    <submittedName>
        <fullName evidence="1">Uncharacterized protein</fullName>
    </submittedName>
</protein>
<dbReference type="AlphaFoldDB" id="A0A5E4GA93"/>
<feature type="non-terminal residue" evidence="1">
    <location>
        <position position="1"/>
    </location>
</feature>
<name>A0A5E4GA93_PRUDU</name>
<dbReference type="EMBL" id="CABIKO010000463">
    <property type="protein sequence ID" value="VVA36606.1"/>
    <property type="molecule type" value="Genomic_DNA"/>
</dbReference>
<evidence type="ECO:0000313" key="2">
    <source>
        <dbReference type="Proteomes" id="UP000327085"/>
    </source>
</evidence>
<dbReference type="Proteomes" id="UP000327085">
    <property type="component" value="Chromosome 8"/>
</dbReference>
<feature type="non-terminal residue" evidence="1">
    <location>
        <position position="54"/>
    </location>
</feature>
<dbReference type="InParanoid" id="A0A5E4GA93"/>